<dbReference type="Proteomes" id="UP000297834">
    <property type="component" value="Unassembled WGS sequence"/>
</dbReference>
<feature type="transmembrane region" description="Helical" evidence="5">
    <location>
        <begin position="131"/>
        <end position="149"/>
    </location>
</feature>
<accession>A0A4Y7XEZ1</accession>
<comment type="caution">
    <text evidence="7">The sequence shown here is derived from an EMBL/GenBank/DDBJ whole genome shotgun (WGS) entry which is preliminary data.</text>
</comment>
<keyword evidence="4 5" id="KW-0472">Membrane</keyword>
<reference evidence="7 8" key="1">
    <citation type="submission" date="2019-03" db="EMBL/GenBank/DDBJ databases">
        <title>Alkanindiges illinoisensis: a potential pathogenic isolated from ascites of a gastric cancer patient with abdominal metastasis.</title>
        <authorList>
            <person name="Hu X."/>
            <person name="Yang B."/>
            <person name="Yan X."/>
            <person name="Lin L."/>
            <person name="Zhao H."/>
            <person name="Zhou F."/>
            <person name="Su B."/>
            <person name="Chen J."/>
            <person name="Rui Y."/>
            <person name="Wang Q."/>
            <person name="Zheng L."/>
        </authorList>
    </citation>
    <scope>NUCLEOTIDE SEQUENCE [LARGE SCALE GENOMIC DNA]</scope>
    <source>
        <strain evidence="7 8">NFYY 23406</strain>
    </source>
</reference>
<evidence type="ECO:0000256" key="5">
    <source>
        <dbReference type="SAM" id="Phobius"/>
    </source>
</evidence>
<keyword evidence="8" id="KW-1185">Reference proteome</keyword>
<keyword evidence="3 5" id="KW-1133">Transmembrane helix</keyword>
<feature type="transmembrane region" description="Helical" evidence="5">
    <location>
        <begin position="169"/>
        <end position="187"/>
    </location>
</feature>
<feature type="transmembrane region" description="Helical" evidence="5">
    <location>
        <begin position="52"/>
        <end position="71"/>
    </location>
</feature>
<name>A0A4Y7XEZ1_9GAMM</name>
<dbReference type="Pfam" id="PF01694">
    <property type="entry name" value="Rhomboid"/>
    <property type="match status" value="1"/>
</dbReference>
<dbReference type="STRING" id="1120977.GCA_000619845_02389"/>
<dbReference type="GO" id="GO:0016020">
    <property type="term" value="C:membrane"/>
    <property type="evidence" value="ECO:0007669"/>
    <property type="project" value="UniProtKB-SubCell"/>
</dbReference>
<proteinExistence type="predicted"/>
<dbReference type="InterPro" id="IPR035952">
    <property type="entry name" value="Rhomboid-like_sf"/>
</dbReference>
<evidence type="ECO:0000256" key="4">
    <source>
        <dbReference type="ARBA" id="ARBA00023136"/>
    </source>
</evidence>
<gene>
    <name evidence="7" type="primary">rrtA</name>
    <name evidence="7" type="ORF">E2B99_04100</name>
</gene>
<organism evidence="7 8">
    <name type="scientific">Alkanindiges illinoisensis</name>
    <dbReference type="NCBI Taxonomy" id="197183"/>
    <lineage>
        <taxon>Bacteria</taxon>
        <taxon>Pseudomonadati</taxon>
        <taxon>Pseudomonadota</taxon>
        <taxon>Gammaproteobacteria</taxon>
        <taxon>Moraxellales</taxon>
        <taxon>Moraxellaceae</taxon>
        <taxon>Alkanindiges</taxon>
    </lineage>
</organism>
<dbReference type="InterPro" id="IPR023826">
    <property type="entry name" value="Rhom-like_SP_proteobac"/>
</dbReference>
<feature type="transmembrane region" description="Helical" evidence="5">
    <location>
        <begin position="12"/>
        <end position="32"/>
    </location>
</feature>
<evidence type="ECO:0000256" key="1">
    <source>
        <dbReference type="ARBA" id="ARBA00004141"/>
    </source>
</evidence>
<dbReference type="EMBL" id="SNTY01000014">
    <property type="protein sequence ID" value="TEU29256.1"/>
    <property type="molecule type" value="Genomic_DNA"/>
</dbReference>
<dbReference type="SUPFAM" id="SSF144091">
    <property type="entry name" value="Rhomboid-like"/>
    <property type="match status" value="1"/>
</dbReference>
<dbReference type="RefSeq" id="WP_134243708.1">
    <property type="nucleotide sequence ID" value="NZ_SNTY01000014.1"/>
</dbReference>
<dbReference type="InterPro" id="IPR022764">
    <property type="entry name" value="Peptidase_S54_rhomboid_dom"/>
</dbReference>
<protein>
    <submittedName>
        <fullName evidence="7">Rhombosortase</fullName>
        <ecNumber evidence="7">3.4.21.-</ecNumber>
    </submittedName>
</protein>
<sequence>MWPKQLPSLLPIILGIGLVCGLLQLDMNTFIYQRDVMTGEPWRWWTAHWVHVGWRHYALNMLAFLSLPFIFPQLQRQTLLLGLLVLPPLLSAGLYELLPAVQAYAGLSGILHGIFVVAAIESLFIQRERKFAILVLVCIALKIGVEKWMGYSETAQFIQAPVLIESHQIGVLTGIIFILLKTVICYLKHKNSLTKL</sequence>
<dbReference type="Gene3D" id="1.20.1540.10">
    <property type="entry name" value="Rhomboid-like"/>
    <property type="match status" value="1"/>
</dbReference>
<keyword evidence="7" id="KW-0378">Hydrolase</keyword>
<evidence type="ECO:0000256" key="2">
    <source>
        <dbReference type="ARBA" id="ARBA00022692"/>
    </source>
</evidence>
<dbReference type="EC" id="3.4.21.-" evidence="7"/>
<feature type="transmembrane region" description="Helical" evidence="5">
    <location>
        <begin position="104"/>
        <end position="124"/>
    </location>
</feature>
<dbReference type="GO" id="GO:0004252">
    <property type="term" value="F:serine-type endopeptidase activity"/>
    <property type="evidence" value="ECO:0007669"/>
    <property type="project" value="InterPro"/>
</dbReference>
<comment type="subcellular location">
    <subcellularLocation>
        <location evidence="1">Membrane</location>
        <topology evidence="1">Multi-pass membrane protein</topology>
    </subcellularLocation>
</comment>
<evidence type="ECO:0000313" key="8">
    <source>
        <dbReference type="Proteomes" id="UP000297834"/>
    </source>
</evidence>
<feature type="domain" description="Peptidase S54 rhomboid" evidence="6">
    <location>
        <begin position="39"/>
        <end position="180"/>
    </location>
</feature>
<evidence type="ECO:0000259" key="6">
    <source>
        <dbReference type="Pfam" id="PF01694"/>
    </source>
</evidence>
<keyword evidence="2 5" id="KW-0812">Transmembrane</keyword>
<evidence type="ECO:0000313" key="7">
    <source>
        <dbReference type="EMBL" id="TEU29256.1"/>
    </source>
</evidence>
<dbReference type="OrthoDB" id="196054at2"/>
<dbReference type="NCBIfam" id="TIGR03902">
    <property type="entry name" value="rhom_GG_sort"/>
    <property type="match status" value="1"/>
</dbReference>
<dbReference type="AlphaFoldDB" id="A0A4Y7XEZ1"/>
<evidence type="ECO:0000256" key="3">
    <source>
        <dbReference type="ARBA" id="ARBA00022989"/>
    </source>
</evidence>